<evidence type="ECO:0000259" key="2">
    <source>
        <dbReference type="PROSITE" id="PS51194"/>
    </source>
</evidence>
<dbReference type="GO" id="GO:0016787">
    <property type="term" value="F:hydrolase activity"/>
    <property type="evidence" value="ECO:0007669"/>
    <property type="project" value="InterPro"/>
</dbReference>
<organism evidence="3 4">
    <name type="scientific">Denitrificimonas caeni</name>
    <dbReference type="NCBI Taxonomy" id="521720"/>
    <lineage>
        <taxon>Bacteria</taxon>
        <taxon>Pseudomonadati</taxon>
        <taxon>Pseudomonadota</taxon>
        <taxon>Gammaproteobacteria</taxon>
        <taxon>Pseudomonadales</taxon>
        <taxon>Pseudomonadaceae</taxon>
        <taxon>Denitrificimonas</taxon>
    </lineage>
</organism>
<dbReference type="CDD" id="cd18799">
    <property type="entry name" value="SF2_C_EcoAI-like"/>
    <property type="match status" value="1"/>
</dbReference>
<dbReference type="CDD" id="cd18032">
    <property type="entry name" value="DEXHc_RE_I_III_res"/>
    <property type="match status" value="1"/>
</dbReference>
<keyword evidence="3" id="KW-0547">Nucleotide-binding</keyword>
<gene>
    <name evidence="3" type="ORF">O6P33_08325</name>
</gene>
<dbReference type="InterPro" id="IPR014001">
    <property type="entry name" value="Helicase_ATP-bd"/>
</dbReference>
<reference evidence="3 4" key="1">
    <citation type="submission" date="2022-12" db="EMBL/GenBank/DDBJ databases">
        <title>Coexistence and Characterization of a Novel Tigecycline Resistance gene tet(X) variant and blaNDM-1 in a Pseudomonas caeni Isolate of Chicken Origin.</title>
        <authorList>
            <person name="Lu X."/>
            <person name="Zhang L."/>
            <person name="Li R."/>
            <person name="Wang Z."/>
        </authorList>
    </citation>
    <scope>NUCLEOTIDE SEQUENCE [LARGE SCALE GENOMIC DNA]</scope>
    <source>
        <strain evidence="3 4">CE14</strain>
    </source>
</reference>
<dbReference type="InterPro" id="IPR050742">
    <property type="entry name" value="Helicase_Restrict-Modif_Enz"/>
</dbReference>
<dbReference type="InterPro" id="IPR001650">
    <property type="entry name" value="Helicase_C-like"/>
</dbReference>
<keyword evidence="3" id="KW-0067">ATP-binding</keyword>
<name>A0AAE9VLJ5_9GAMM</name>
<keyword evidence="3" id="KW-0347">Helicase</keyword>
<dbReference type="SUPFAM" id="SSF56024">
    <property type="entry name" value="Phospholipase D/nuclease"/>
    <property type="match status" value="1"/>
</dbReference>
<dbReference type="PROSITE" id="PS51194">
    <property type="entry name" value="HELICASE_CTER"/>
    <property type="match status" value="1"/>
</dbReference>
<keyword evidence="4" id="KW-1185">Reference proteome</keyword>
<protein>
    <submittedName>
        <fullName evidence="3">DEAD/DEAH box helicase family protein</fullName>
    </submittedName>
</protein>
<accession>A0AAE9VLJ5</accession>
<dbReference type="GO" id="GO:0005524">
    <property type="term" value="F:ATP binding"/>
    <property type="evidence" value="ECO:0007669"/>
    <property type="project" value="InterPro"/>
</dbReference>
<dbReference type="PANTHER" id="PTHR47396:SF1">
    <property type="entry name" value="ATP-DEPENDENT HELICASE IRC3-RELATED"/>
    <property type="match status" value="1"/>
</dbReference>
<feature type="domain" description="Helicase C-terminal" evidence="2">
    <location>
        <begin position="414"/>
        <end position="568"/>
    </location>
</feature>
<evidence type="ECO:0000313" key="3">
    <source>
        <dbReference type="EMBL" id="WBE24381.1"/>
    </source>
</evidence>
<evidence type="ECO:0000313" key="4">
    <source>
        <dbReference type="Proteomes" id="UP001212189"/>
    </source>
</evidence>
<dbReference type="RefSeq" id="WP_269817324.1">
    <property type="nucleotide sequence ID" value="NZ_CP114976.1"/>
</dbReference>
<dbReference type="AlphaFoldDB" id="A0AAE9VLJ5"/>
<dbReference type="KEGG" id="dce:O6P33_08325"/>
<feature type="domain" description="Helicase ATP-binding" evidence="1">
    <location>
        <begin position="223"/>
        <end position="373"/>
    </location>
</feature>
<keyword evidence="3" id="KW-0378">Hydrolase</keyword>
<dbReference type="REBASE" id="682796">
    <property type="entry name" value="DcaCE14ORF8325P"/>
</dbReference>
<proteinExistence type="predicted"/>
<dbReference type="Pfam" id="PF00271">
    <property type="entry name" value="Helicase_C"/>
    <property type="match status" value="1"/>
</dbReference>
<dbReference type="GO" id="GO:0004386">
    <property type="term" value="F:helicase activity"/>
    <property type="evidence" value="ECO:0007669"/>
    <property type="project" value="UniProtKB-KW"/>
</dbReference>
<dbReference type="SMART" id="SM00490">
    <property type="entry name" value="HELICc"/>
    <property type="match status" value="1"/>
</dbReference>
<dbReference type="PANTHER" id="PTHR47396">
    <property type="entry name" value="TYPE I RESTRICTION ENZYME ECOKI R PROTEIN"/>
    <property type="match status" value="1"/>
</dbReference>
<dbReference type="GO" id="GO:0003677">
    <property type="term" value="F:DNA binding"/>
    <property type="evidence" value="ECO:0007669"/>
    <property type="project" value="InterPro"/>
</dbReference>
<dbReference type="Proteomes" id="UP001212189">
    <property type="component" value="Chromosome"/>
</dbReference>
<dbReference type="Pfam" id="PF04851">
    <property type="entry name" value="ResIII"/>
    <property type="match status" value="1"/>
</dbReference>
<dbReference type="EMBL" id="CP114976">
    <property type="protein sequence ID" value="WBE24381.1"/>
    <property type="molecule type" value="Genomic_DNA"/>
</dbReference>
<dbReference type="SUPFAM" id="SSF52540">
    <property type="entry name" value="P-loop containing nucleoside triphosphate hydrolases"/>
    <property type="match status" value="1"/>
</dbReference>
<dbReference type="SMART" id="SM00487">
    <property type="entry name" value="DEXDc"/>
    <property type="match status" value="1"/>
</dbReference>
<dbReference type="InterPro" id="IPR027417">
    <property type="entry name" value="P-loop_NTPase"/>
</dbReference>
<dbReference type="GO" id="GO:0005829">
    <property type="term" value="C:cytosol"/>
    <property type="evidence" value="ECO:0007669"/>
    <property type="project" value="TreeGrafter"/>
</dbReference>
<dbReference type="PROSITE" id="PS51192">
    <property type="entry name" value="HELICASE_ATP_BIND_1"/>
    <property type="match status" value="1"/>
</dbReference>
<evidence type="ECO:0000259" key="1">
    <source>
        <dbReference type="PROSITE" id="PS51192"/>
    </source>
</evidence>
<sequence length="822" mass="93319">MLANSPRLTTGTQHDPLLPKLLAAIYQATEIEIAVSFIQPSGLALLFDPLLEALNNGATLHLLTSDYLDITHPLALRQLLMLAERGAHIRIFQCQGNTSFHLKTYIFTQQREAKISKGCAFIGSNNISRTALKDAYEWSWRHDWLPPENSEPAQEFVKIREAFTRLLNDPSSIQLTANWIDTYSARRQVRMPILKQFNGFIDEVLEEPSPNSVQIEALQALLNTRAQGFSRGLVVLATGMGKTWLAAFDALQMGAKRVLFVAHREEILLQAQAVFNRLHHNAHTGLFQGAAKEHEADFVFASVQSLAKAEALQRFSPEHFDYIVVDEFHHASAPSYRSVLQHFNPRFLLGLTATPERTDQADILTLCDNNLVFERNLVHGINEQLLAPIHYYGIYDEFVDYQEIPWRSGRFDPELIEFAFATKKRAQHIYQHWRKHKQSRTLGFCISQRHADYMNDYFQQQGVRSGAVYAGSALTRHNALQQLADGQLDVIFSVDMFNEGTDLPALDTVLMLRPTESKIIFLQQLGRGLRLSASTQKTHVVVLDFLGNHQAFLNSPAALLAEKDRKVLLGTLQQQQPIELANGCFINFAPELVGFWQKLARQIGKSAAEDYQQLRDELGRRPTATEFFHKGYSLPKVRQQAGSWLDLVAAQEHDAELQQLLAAHAEFFSLGVETTSMNKSFKGFLYQAFLELDGVRGAVNTAQLAQRSHRLLEHRPDDMRNELPANLQTVSAESKAWLTYWRKNPINFSCKQDKSSSQAWFIEQDDNFALNFSVAAHLQEAFANYFQELIDLRLAQYFARKNKPYPFVPTPTLQAAEEPNKL</sequence>
<dbReference type="Gene3D" id="3.30.870.10">
    <property type="entry name" value="Endonuclease Chain A"/>
    <property type="match status" value="1"/>
</dbReference>
<dbReference type="InterPro" id="IPR006935">
    <property type="entry name" value="Helicase/UvrB_N"/>
</dbReference>
<dbReference type="Gene3D" id="3.40.50.300">
    <property type="entry name" value="P-loop containing nucleotide triphosphate hydrolases"/>
    <property type="match status" value="2"/>
</dbReference>